<dbReference type="SUPFAM" id="SSF52151">
    <property type="entry name" value="FabD/lysophospholipase-like"/>
    <property type="match status" value="1"/>
</dbReference>
<dbReference type="GO" id="GO:0016020">
    <property type="term" value="C:membrane"/>
    <property type="evidence" value="ECO:0007669"/>
    <property type="project" value="TreeGrafter"/>
</dbReference>
<comment type="caution">
    <text evidence="2">Lacks conserved residue(s) required for the propagation of feature annotation.</text>
</comment>
<proteinExistence type="inferred from homology"/>
<evidence type="ECO:0000259" key="4">
    <source>
        <dbReference type="PROSITE" id="PS51635"/>
    </source>
</evidence>
<dbReference type="GO" id="GO:0005737">
    <property type="term" value="C:cytoplasm"/>
    <property type="evidence" value="ECO:0007669"/>
    <property type="project" value="TreeGrafter"/>
</dbReference>
<dbReference type="PANTHER" id="PTHR12406">
    <property type="entry name" value="CALCIUM-INDEPENDENT PHOSPHOLIPASE A2 IPLA2 -RELATED"/>
    <property type="match status" value="1"/>
</dbReference>
<gene>
    <name evidence="5" type="ORF">HaLaN_03111</name>
</gene>
<dbReference type="GO" id="GO:0004806">
    <property type="term" value="F:triacylglycerol lipase activity"/>
    <property type="evidence" value="ECO:0007669"/>
    <property type="project" value="TreeGrafter"/>
</dbReference>
<dbReference type="GO" id="GO:0019433">
    <property type="term" value="P:triglyceride catabolic process"/>
    <property type="evidence" value="ECO:0007669"/>
    <property type="project" value="TreeGrafter"/>
</dbReference>
<dbReference type="GO" id="GO:0005811">
    <property type="term" value="C:lipid droplet"/>
    <property type="evidence" value="ECO:0007669"/>
    <property type="project" value="TreeGrafter"/>
</dbReference>
<comment type="caution">
    <text evidence="5">The sequence shown here is derived from an EMBL/GenBank/DDBJ whole genome shotgun (WGS) entry which is preliminary data.</text>
</comment>
<dbReference type="EC" id="3.1.1.-" evidence="3"/>
<reference evidence="5 6" key="1">
    <citation type="submission" date="2020-02" db="EMBL/GenBank/DDBJ databases">
        <title>Draft genome sequence of Haematococcus lacustris strain NIES-144.</title>
        <authorList>
            <person name="Morimoto D."/>
            <person name="Nakagawa S."/>
            <person name="Yoshida T."/>
            <person name="Sawayama S."/>
        </authorList>
    </citation>
    <scope>NUCLEOTIDE SEQUENCE [LARGE SCALE GENOMIC DNA]</scope>
    <source>
        <strain evidence="5 6">NIES-144</strain>
    </source>
</reference>
<accession>A0A699YPT9</accession>
<sequence length="202" mass="21125">MTNSAARRVSGDFMPVIDDLQHLDGVVLREQEHCSPVLACHGVCNDQSYSCKPNDDLSVSDAPNTRLQEPDTGINPCFKAESHPEHPAVAAWKAGRLGLTFSGGGFLLSYHLGVLEALQGIGVIQPGLTPVAGASSGSLAAAAFHCHMTQPGGRAMACVLGLAAACRQVQRFTPYYLSWDAGPWHHAGGAVVAAGREAHACA</sequence>
<comment type="similarity">
    <text evidence="3">Belongs to the patatin family.</text>
</comment>
<comment type="function">
    <text evidence="3">Lipolytic acyl hydrolase (LAH).</text>
</comment>
<evidence type="ECO:0000256" key="2">
    <source>
        <dbReference type="PROSITE-ProRule" id="PRU01161"/>
    </source>
</evidence>
<dbReference type="InterPro" id="IPR016035">
    <property type="entry name" value="Acyl_Trfase/lysoPLipase"/>
</dbReference>
<name>A0A699YPT9_HAELA</name>
<dbReference type="EMBL" id="BLLF01000144">
    <property type="protein sequence ID" value="GFH08189.1"/>
    <property type="molecule type" value="Genomic_DNA"/>
</dbReference>
<dbReference type="Gene3D" id="3.40.1090.10">
    <property type="entry name" value="Cytosolic phospholipase A2 catalytic domain"/>
    <property type="match status" value="1"/>
</dbReference>
<dbReference type="GO" id="GO:0055088">
    <property type="term" value="P:lipid homeostasis"/>
    <property type="evidence" value="ECO:0007669"/>
    <property type="project" value="TreeGrafter"/>
</dbReference>
<dbReference type="Pfam" id="PF01734">
    <property type="entry name" value="Patatin"/>
    <property type="match status" value="1"/>
</dbReference>
<evidence type="ECO:0000313" key="5">
    <source>
        <dbReference type="EMBL" id="GFH08189.1"/>
    </source>
</evidence>
<evidence type="ECO:0000256" key="3">
    <source>
        <dbReference type="RuleBase" id="RU361262"/>
    </source>
</evidence>
<protein>
    <recommendedName>
        <fullName evidence="3">Patatin</fullName>
        <ecNumber evidence="3">3.1.1.-</ecNumber>
    </recommendedName>
</protein>
<feature type="short sequence motif" description="GXSXG" evidence="2">
    <location>
        <begin position="133"/>
        <end position="137"/>
    </location>
</feature>
<keyword evidence="3" id="KW-0442">Lipid degradation</keyword>
<dbReference type="InterPro" id="IPR002641">
    <property type="entry name" value="PNPLA_dom"/>
</dbReference>
<dbReference type="AlphaFoldDB" id="A0A699YPT9"/>
<dbReference type="Proteomes" id="UP000485058">
    <property type="component" value="Unassembled WGS sequence"/>
</dbReference>
<evidence type="ECO:0000313" key="6">
    <source>
        <dbReference type="Proteomes" id="UP000485058"/>
    </source>
</evidence>
<keyword evidence="3" id="KW-0378">Hydrolase</keyword>
<dbReference type="PANTHER" id="PTHR12406:SF7">
    <property type="entry name" value="PATATIN-LIKE PHOSPHOLIPASE DOMAIN-CONTAINING PROTEIN 4"/>
    <property type="match status" value="1"/>
</dbReference>
<dbReference type="InterPro" id="IPR033562">
    <property type="entry name" value="PLPL"/>
</dbReference>
<keyword evidence="6" id="KW-1185">Reference proteome</keyword>
<comment type="domain">
    <text evidence="3">The nitrogen atoms of the two glycine residues in the GGXR motif define the oxyanion hole, and stabilize the oxyanion that forms during the nucleophilic attack by the catalytic serine during substrate cleavage.</text>
</comment>
<feature type="domain" description="PNPLA" evidence="4">
    <location>
        <begin position="99"/>
        <end position="202"/>
    </location>
</feature>
<evidence type="ECO:0000256" key="1">
    <source>
        <dbReference type="ARBA" id="ARBA00023098"/>
    </source>
</evidence>
<organism evidence="5 6">
    <name type="scientific">Haematococcus lacustris</name>
    <name type="common">Green alga</name>
    <name type="synonym">Haematococcus pluvialis</name>
    <dbReference type="NCBI Taxonomy" id="44745"/>
    <lineage>
        <taxon>Eukaryota</taxon>
        <taxon>Viridiplantae</taxon>
        <taxon>Chlorophyta</taxon>
        <taxon>core chlorophytes</taxon>
        <taxon>Chlorophyceae</taxon>
        <taxon>CS clade</taxon>
        <taxon>Chlamydomonadales</taxon>
        <taxon>Haematococcaceae</taxon>
        <taxon>Haematococcus</taxon>
    </lineage>
</organism>
<keyword evidence="1 3" id="KW-0443">Lipid metabolism</keyword>
<dbReference type="PROSITE" id="PS51635">
    <property type="entry name" value="PNPLA"/>
    <property type="match status" value="1"/>
</dbReference>